<dbReference type="GO" id="GO:0000156">
    <property type="term" value="F:phosphorelay response regulator activity"/>
    <property type="evidence" value="ECO:0007669"/>
    <property type="project" value="TreeGrafter"/>
</dbReference>
<evidence type="ECO:0000259" key="8">
    <source>
        <dbReference type="PROSITE" id="PS50110"/>
    </source>
</evidence>
<evidence type="ECO:0000256" key="2">
    <source>
        <dbReference type="ARBA" id="ARBA00023012"/>
    </source>
</evidence>
<gene>
    <name evidence="10" type="ORF">HMPREF1318_2823</name>
</gene>
<feature type="modified residue" description="4-aspartylphosphate" evidence="6">
    <location>
        <position position="61"/>
    </location>
</feature>
<dbReference type="GO" id="GO:0032993">
    <property type="term" value="C:protein-DNA complex"/>
    <property type="evidence" value="ECO:0007669"/>
    <property type="project" value="TreeGrafter"/>
</dbReference>
<dbReference type="SUPFAM" id="SSF46894">
    <property type="entry name" value="C-terminal effector domain of the bipartite response regulators"/>
    <property type="match status" value="1"/>
</dbReference>
<dbReference type="PATRIC" id="fig|1125718.3.peg.2557"/>
<keyword evidence="5" id="KW-0804">Transcription</keyword>
<dbReference type="GO" id="GO:0000976">
    <property type="term" value="F:transcription cis-regulatory region binding"/>
    <property type="evidence" value="ECO:0007669"/>
    <property type="project" value="TreeGrafter"/>
</dbReference>
<dbReference type="Gene3D" id="3.40.50.2300">
    <property type="match status" value="1"/>
</dbReference>
<evidence type="ECO:0000259" key="9">
    <source>
        <dbReference type="PROSITE" id="PS51755"/>
    </source>
</evidence>
<feature type="domain" description="Response regulatory" evidence="8">
    <location>
        <begin position="12"/>
        <end position="128"/>
    </location>
</feature>
<evidence type="ECO:0000256" key="6">
    <source>
        <dbReference type="PROSITE-ProRule" id="PRU00169"/>
    </source>
</evidence>
<dbReference type="RefSeq" id="WP_008733287.1">
    <property type="nucleotide sequence ID" value="NZ_AKFT01000199.1"/>
</dbReference>
<dbReference type="Proteomes" id="UP000002941">
    <property type="component" value="Unassembled WGS sequence"/>
</dbReference>
<protein>
    <submittedName>
        <fullName evidence="10">Response regulator receiver domain protein</fullName>
    </submittedName>
</protein>
<dbReference type="InterPro" id="IPR011006">
    <property type="entry name" value="CheY-like_superfamily"/>
</dbReference>
<dbReference type="InterPro" id="IPR016032">
    <property type="entry name" value="Sig_transdc_resp-reg_C-effctor"/>
</dbReference>
<dbReference type="PANTHER" id="PTHR48111:SF1">
    <property type="entry name" value="TWO-COMPONENT RESPONSE REGULATOR ORR33"/>
    <property type="match status" value="1"/>
</dbReference>
<dbReference type="PANTHER" id="PTHR48111">
    <property type="entry name" value="REGULATOR OF RPOS"/>
    <property type="match status" value="1"/>
</dbReference>
<dbReference type="Pfam" id="PF00072">
    <property type="entry name" value="Response_reg"/>
    <property type="match status" value="1"/>
</dbReference>
<keyword evidence="1 6" id="KW-0597">Phosphoprotein</keyword>
<keyword evidence="2" id="KW-0902">Two-component regulatory system</keyword>
<evidence type="ECO:0000313" key="10">
    <source>
        <dbReference type="EMBL" id="EJF37874.1"/>
    </source>
</evidence>
<keyword evidence="3" id="KW-0805">Transcription regulation</keyword>
<dbReference type="InterPro" id="IPR001867">
    <property type="entry name" value="OmpR/PhoB-type_DNA-bd"/>
</dbReference>
<organism evidence="10 11">
    <name type="scientific">Actinomyces massiliensis F0489</name>
    <dbReference type="NCBI Taxonomy" id="1125718"/>
    <lineage>
        <taxon>Bacteria</taxon>
        <taxon>Bacillati</taxon>
        <taxon>Actinomycetota</taxon>
        <taxon>Actinomycetes</taxon>
        <taxon>Actinomycetales</taxon>
        <taxon>Actinomycetaceae</taxon>
        <taxon>Actinomyces</taxon>
    </lineage>
</organism>
<evidence type="ECO:0000313" key="11">
    <source>
        <dbReference type="Proteomes" id="UP000002941"/>
    </source>
</evidence>
<dbReference type="InterPro" id="IPR001789">
    <property type="entry name" value="Sig_transdc_resp-reg_receiver"/>
</dbReference>
<comment type="caution">
    <text evidence="10">The sequence shown here is derived from an EMBL/GenBank/DDBJ whole genome shotgun (WGS) entry which is preliminary data.</text>
</comment>
<evidence type="ECO:0000256" key="4">
    <source>
        <dbReference type="ARBA" id="ARBA00023125"/>
    </source>
</evidence>
<dbReference type="CDD" id="cd00383">
    <property type="entry name" value="trans_reg_C"/>
    <property type="match status" value="1"/>
</dbReference>
<dbReference type="eggNOG" id="COG0745">
    <property type="taxonomic scope" value="Bacteria"/>
</dbReference>
<dbReference type="AlphaFoldDB" id="J0MU86"/>
<dbReference type="InterPro" id="IPR039420">
    <property type="entry name" value="WalR-like"/>
</dbReference>
<evidence type="ECO:0000256" key="1">
    <source>
        <dbReference type="ARBA" id="ARBA00022553"/>
    </source>
</evidence>
<dbReference type="GO" id="GO:0006355">
    <property type="term" value="P:regulation of DNA-templated transcription"/>
    <property type="evidence" value="ECO:0007669"/>
    <property type="project" value="InterPro"/>
</dbReference>
<reference evidence="10 11" key="1">
    <citation type="submission" date="2012-05" db="EMBL/GenBank/DDBJ databases">
        <authorList>
            <person name="Harkins D.M."/>
            <person name="Madupu R."/>
            <person name="Durkin A.S."/>
            <person name="Torralba M."/>
            <person name="Methe B."/>
            <person name="Sutton G.G."/>
            <person name="Nelson K.E."/>
        </authorList>
    </citation>
    <scope>NUCLEOTIDE SEQUENCE [LARGE SCALE GENOMIC DNA]</scope>
    <source>
        <strain evidence="10 11">F0489</strain>
    </source>
</reference>
<evidence type="ECO:0000256" key="3">
    <source>
        <dbReference type="ARBA" id="ARBA00023015"/>
    </source>
</evidence>
<dbReference type="OrthoDB" id="162434at2"/>
<dbReference type="SMART" id="SM00862">
    <property type="entry name" value="Trans_reg_C"/>
    <property type="match status" value="1"/>
</dbReference>
<evidence type="ECO:0000256" key="5">
    <source>
        <dbReference type="ARBA" id="ARBA00023163"/>
    </source>
</evidence>
<name>J0MU86_9ACTO</name>
<evidence type="ECO:0000256" key="7">
    <source>
        <dbReference type="PROSITE-ProRule" id="PRU01091"/>
    </source>
</evidence>
<accession>J0MU86</accession>
<dbReference type="Gene3D" id="1.10.10.10">
    <property type="entry name" value="Winged helix-like DNA-binding domain superfamily/Winged helix DNA-binding domain"/>
    <property type="match status" value="1"/>
</dbReference>
<dbReference type="PROSITE" id="PS50110">
    <property type="entry name" value="RESPONSE_REGULATORY"/>
    <property type="match status" value="1"/>
</dbReference>
<sequence>MRRTRGREGDARVLVVEDDPDLSRLMATHLASEGYDVARASEAAAALELVGAGCVDVVVLDLMLPRISGDGLLVRLREREGTRDLPVIVVSAKDAVWTRVDLLRLGADDYLTKPFDLDELTARIEALLRRSRSADDGPRVLRHGDLVLDPAARRARLADRDVPLTPAELTVLEVLMSAPGRVASKGALARAVGDAGEGAPCIAGTAGTTGVKTHVSHLRAKLRALDPDVEHIDTVWGLGYRMAPL</sequence>
<dbReference type="EMBL" id="AKFT01000199">
    <property type="protein sequence ID" value="EJF37874.1"/>
    <property type="molecule type" value="Genomic_DNA"/>
</dbReference>
<keyword evidence="4 7" id="KW-0238">DNA-binding</keyword>
<feature type="DNA-binding region" description="OmpR/PhoB-type" evidence="7">
    <location>
        <begin position="138"/>
        <end position="244"/>
    </location>
</feature>
<dbReference type="GO" id="GO:0005829">
    <property type="term" value="C:cytosol"/>
    <property type="evidence" value="ECO:0007669"/>
    <property type="project" value="TreeGrafter"/>
</dbReference>
<dbReference type="SUPFAM" id="SSF52172">
    <property type="entry name" value="CheY-like"/>
    <property type="match status" value="1"/>
</dbReference>
<proteinExistence type="predicted"/>
<dbReference type="PROSITE" id="PS51755">
    <property type="entry name" value="OMPR_PHOB"/>
    <property type="match status" value="1"/>
</dbReference>
<dbReference type="SMART" id="SM00448">
    <property type="entry name" value="REC"/>
    <property type="match status" value="1"/>
</dbReference>
<dbReference type="InterPro" id="IPR036388">
    <property type="entry name" value="WH-like_DNA-bd_sf"/>
</dbReference>
<dbReference type="Pfam" id="PF00486">
    <property type="entry name" value="Trans_reg_C"/>
    <property type="match status" value="1"/>
</dbReference>
<keyword evidence="11" id="KW-1185">Reference proteome</keyword>
<feature type="domain" description="OmpR/PhoB-type" evidence="9">
    <location>
        <begin position="138"/>
        <end position="244"/>
    </location>
</feature>